<organism evidence="1">
    <name type="scientific">marine metagenome</name>
    <dbReference type="NCBI Taxonomy" id="408172"/>
    <lineage>
        <taxon>unclassified sequences</taxon>
        <taxon>metagenomes</taxon>
        <taxon>ecological metagenomes</taxon>
    </lineage>
</organism>
<evidence type="ECO:0000313" key="1">
    <source>
        <dbReference type="EMBL" id="SVB32209.1"/>
    </source>
</evidence>
<dbReference type="AlphaFoldDB" id="A0A382D278"/>
<gene>
    <name evidence="1" type="ORF">METZ01_LOCUS185063</name>
</gene>
<proteinExistence type="predicted"/>
<dbReference type="EMBL" id="UINC01037150">
    <property type="protein sequence ID" value="SVB32209.1"/>
    <property type="molecule type" value="Genomic_DNA"/>
</dbReference>
<protein>
    <submittedName>
        <fullName evidence="1">Uncharacterized protein</fullName>
    </submittedName>
</protein>
<accession>A0A382D278</accession>
<sequence length="56" mass="6437">MILRKFRIGFATSELDILQSCYFVNKAKQRMLGSSILHYKPGTVKLLLSKLALHKE</sequence>
<name>A0A382D278_9ZZZZ</name>
<reference evidence="1" key="1">
    <citation type="submission" date="2018-05" db="EMBL/GenBank/DDBJ databases">
        <authorList>
            <person name="Lanie J.A."/>
            <person name="Ng W.-L."/>
            <person name="Kazmierczak K.M."/>
            <person name="Andrzejewski T.M."/>
            <person name="Davidsen T.M."/>
            <person name="Wayne K.J."/>
            <person name="Tettelin H."/>
            <person name="Glass J.I."/>
            <person name="Rusch D."/>
            <person name="Podicherti R."/>
            <person name="Tsui H.-C.T."/>
            <person name="Winkler M.E."/>
        </authorList>
    </citation>
    <scope>NUCLEOTIDE SEQUENCE</scope>
</reference>